<sequence length="121" mass="13426">MSNSLPSWGPGGWPKGVPVAARWNEDLVAECWRDLLRMAGSPKYGQATASLIAQQGTIARPHLERQTEQAWCLTLPANSVVAWTTEYYSRAVLELRSQGREVSNEILSHISLFGCRSRCPV</sequence>
<feature type="domain" description="Tn3 transposase DDE" evidence="1">
    <location>
        <begin position="53"/>
        <end position="115"/>
    </location>
</feature>
<dbReference type="GO" id="GO:0004803">
    <property type="term" value="F:transposase activity"/>
    <property type="evidence" value="ECO:0007669"/>
    <property type="project" value="InterPro"/>
</dbReference>
<proteinExistence type="predicted"/>
<comment type="caution">
    <text evidence="2">The sequence shown here is derived from an EMBL/GenBank/DDBJ whole genome shotgun (WGS) entry which is preliminary data.</text>
</comment>
<dbReference type="Proteomes" id="UP000295157">
    <property type="component" value="Unassembled WGS sequence"/>
</dbReference>
<dbReference type="InterPro" id="IPR002513">
    <property type="entry name" value="Tn3_Tnp_DDE_dom"/>
</dbReference>
<keyword evidence="3" id="KW-1185">Reference proteome</keyword>
<gene>
    <name evidence="2" type="ORF">E1267_18280</name>
</gene>
<organism evidence="2 3">
    <name type="scientific">Nonomuraea longispora</name>
    <dbReference type="NCBI Taxonomy" id="1848320"/>
    <lineage>
        <taxon>Bacteria</taxon>
        <taxon>Bacillati</taxon>
        <taxon>Actinomycetota</taxon>
        <taxon>Actinomycetes</taxon>
        <taxon>Streptosporangiales</taxon>
        <taxon>Streptosporangiaceae</taxon>
        <taxon>Nonomuraea</taxon>
    </lineage>
</organism>
<protein>
    <recommendedName>
        <fullName evidence="1">Tn3 transposase DDE domain-containing protein</fullName>
    </recommendedName>
</protein>
<name>A0A4V2XKA7_9ACTN</name>
<accession>A0A4V2XKA7</accession>
<dbReference type="Pfam" id="PF01526">
    <property type="entry name" value="DDE_Tnp_Tn3"/>
    <property type="match status" value="1"/>
</dbReference>
<dbReference type="AlphaFoldDB" id="A0A4V2XKA7"/>
<evidence type="ECO:0000313" key="2">
    <source>
        <dbReference type="EMBL" id="TDC05856.1"/>
    </source>
</evidence>
<evidence type="ECO:0000259" key="1">
    <source>
        <dbReference type="Pfam" id="PF01526"/>
    </source>
</evidence>
<dbReference type="OrthoDB" id="4337906at2"/>
<evidence type="ECO:0000313" key="3">
    <source>
        <dbReference type="Proteomes" id="UP000295157"/>
    </source>
</evidence>
<dbReference type="GO" id="GO:0006313">
    <property type="term" value="P:DNA transposition"/>
    <property type="evidence" value="ECO:0007669"/>
    <property type="project" value="InterPro"/>
</dbReference>
<dbReference type="EMBL" id="SMJZ01000063">
    <property type="protein sequence ID" value="TDC05856.1"/>
    <property type="molecule type" value="Genomic_DNA"/>
</dbReference>
<reference evidence="2 3" key="1">
    <citation type="submission" date="2019-02" db="EMBL/GenBank/DDBJ databases">
        <title>Draft genome sequences of novel Actinobacteria.</title>
        <authorList>
            <person name="Sahin N."/>
            <person name="Ay H."/>
            <person name="Saygin H."/>
        </authorList>
    </citation>
    <scope>NUCLEOTIDE SEQUENCE [LARGE SCALE GENOMIC DNA]</scope>
    <source>
        <strain evidence="2 3">KC201</strain>
    </source>
</reference>